<proteinExistence type="predicted"/>
<dbReference type="RefSeq" id="XP_001311410.1">
    <property type="nucleotide sequence ID" value="XM_001311409.1"/>
</dbReference>
<reference evidence="1" key="2">
    <citation type="journal article" date="2007" name="Science">
        <title>Draft genome sequence of the sexually transmitted pathogen Trichomonas vaginalis.</title>
        <authorList>
            <person name="Carlton J.M."/>
            <person name="Hirt R.P."/>
            <person name="Silva J.C."/>
            <person name="Delcher A.L."/>
            <person name="Schatz M."/>
            <person name="Zhao Q."/>
            <person name="Wortman J.R."/>
            <person name="Bidwell S.L."/>
            <person name="Alsmark U.C.M."/>
            <person name="Besteiro S."/>
            <person name="Sicheritz-Ponten T."/>
            <person name="Noel C.J."/>
            <person name="Dacks J.B."/>
            <person name="Foster P.G."/>
            <person name="Simillion C."/>
            <person name="Van de Peer Y."/>
            <person name="Miranda-Saavedra D."/>
            <person name="Barton G.J."/>
            <person name="Westrop G.D."/>
            <person name="Mueller S."/>
            <person name="Dessi D."/>
            <person name="Fiori P.L."/>
            <person name="Ren Q."/>
            <person name="Paulsen I."/>
            <person name="Zhang H."/>
            <person name="Bastida-Corcuera F.D."/>
            <person name="Simoes-Barbosa A."/>
            <person name="Brown M.T."/>
            <person name="Hayes R.D."/>
            <person name="Mukherjee M."/>
            <person name="Okumura C.Y."/>
            <person name="Schneider R."/>
            <person name="Smith A.J."/>
            <person name="Vanacova S."/>
            <person name="Villalvazo M."/>
            <person name="Haas B.J."/>
            <person name="Pertea M."/>
            <person name="Feldblyum T.V."/>
            <person name="Utterback T.R."/>
            <person name="Shu C.L."/>
            <person name="Osoegawa K."/>
            <person name="de Jong P.J."/>
            <person name="Hrdy I."/>
            <person name="Horvathova L."/>
            <person name="Zubacova Z."/>
            <person name="Dolezal P."/>
            <person name="Malik S.B."/>
            <person name="Logsdon J.M. Jr."/>
            <person name="Henze K."/>
            <person name="Gupta A."/>
            <person name="Wang C.C."/>
            <person name="Dunne R.L."/>
            <person name="Upcroft J.A."/>
            <person name="Upcroft P."/>
            <person name="White O."/>
            <person name="Salzberg S.L."/>
            <person name="Tang P."/>
            <person name="Chiu C.-H."/>
            <person name="Lee Y.-S."/>
            <person name="Embley T.M."/>
            <person name="Coombs G.H."/>
            <person name="Mottram J.C."/>
            <person name="Tachezy J."/>
            <person name="Fraser-Liggett C.M."/>
            <person name="Johnson P.J."/>
        </authorList>
    </citation>
    <scope>NUCLEOTIDE SEQUENCE [LARGE SCALE GENOMIC DNA]</scope>
    <source>
        <strain evidence="1">G3</strain>
    </source>
</reference>
<dbReference type="VEuPathDB" id="TrichDB:TVAGG3_1029700"/>
<dbReference type="InParanoid" id="A2F9G1"/>
<name>A2F9G1_TRIV3</name>
<dbReference type="SUPFAM" id="SSF48371">
    <property type="entry name" value="ARM repeat"/>
    <property type="match status" value="1"/>
</dbReference>
<keyword evidence="2" id="KW-1185">Reference proteome</keyword>
<evidence type="ECO:0000313" key="2">
    <source>
        <dbReference type="Proteomes" id="UP000001542"/>
    </source>
</evidence>
<dbReference type="Proteomes" id="UP000001542">
    <property type="component" value="Unassembled WGS sequence"/>
</dbReference>
<dbReference type="KEGG" id="tva:4756277"/>
<dbReference type="VEuPathDB" id="TrichDB:TVAG_477540"/>
<dbReference type="InterPro" id="IPR016024">
    <property type="entry name" value="ARM-type_fold"/>
</dbReference>
<accession>A2F9G1</accession>
<evidence type="ECO:0000313" key="1">
    <source>
        <dbReference type="EMBL" id="EAX98480.1"/>
    </source>
</evidence>
<organism evidence="1 2">
    <name type="scientific">Trichomonas vaginalis (strain ATCC PRA-98 / G3)</name>
    <dbReference type="NCBI Taxonomy" id="412133"/>
    <lineage>
        <taxon>Eukaryota</taxon>
        <taxon>Metamonada</taxon>
        <taxon>Parabasalia</taxon>
        <taxon>Trichomonadida</taxon>
        <taxon>Trichomonadidae</taxon>
        <taxon>Trichomonas</taxon>
    </lineage>
</organism>
<dbReference type="AlphaFoldDB" id="A2F9G1"/>
<protein>
    <submittedName>
        <fullName evidence="1">Uncharacterized protein</fullName>
    </submittedName>
</protein>
<reference evidence="1" key="1">
    <citation type="submission" date="2006-10" db="EMBL/GenBank/DDBJ databases">
        <authorList>
            <person name="Amadeo P."/>
            <person name="Zhao Q."/>
            <person name="Wortman J."/>
            <person name="Fraser-Liggett C."/>
            <person name="Carlton J."/>
        </authorList>
    </citation>
    <scope>NUCLEOTIDE SEQUENCE</scope>
    <source>
        <strain evidence="1">G3</strain>
    </source>
</reference>
<gene>
    <name evidence="1" type="ORF">TVAG_477540</name>
</gene>
<dbReference type="EMBL" id="DS113674">
    <property type="protein sequence ID" value="EAX98480.1"/>
    <property type="molecule type" value="Genomic_DNA"/>
</dbReference>
<dbReference type="SMR" id="A2F9G1"/>
<sequence>MDSYFLTKMRHQNKLLNIENRSEVNEQSKAYYIHQALKTENVSDFERYISCYNTEKTNGKSSAEFFQQNLFERLFDFLLSNQNQNLPKTAYKFIKNTLKQVKFDANLFKILENNQHYFSKMREYLVGIGEAASSDPLAIGICKIISCIAQYSEIMNQFIIELFPLELIYNTMGQNPACISFYLYSVSKCNLQQDVFEFTVSILRQVQNLSEKWINKLLDTITLYIRPDIYKEVQDHVEFINLFIIGFLRDPFYDSACRLAKELFSMFNQVPEITCNEKFDIEELIKPIFDRIYSILNIPTPEAIEKTEEDEKFQKVTEKFGKQKPKKVTKVIKPKVTQKVKVPDPIPPLEALHEIIFFVKSFPDEFVDSYLKLFTSTGMHGLKQLIVKEIYVRLIAIIVSFSPDKIELVLQCPELMQYFSNLLESDQPEYALELFCLIQDYFKQQSRNEDLETLANNLVDYRELISDCINSQDPKIREFATQLDSLFTQE</sequence>